<evidence type="ECO:0000256" key="1">
    <source>
        <dbReference type="SAM" id="MobiDB-lite"/>
    </source>
</evidence>
<proteinExistence type="predicted"/>
<feature type="region of interest" description="Disordered" evidence="1">
    <location>
        <begin position="112"/>
        <end position="152"/>
    </location>
</feature>
<dbReference type="Proteomes" id="UP000270094">
    <property type="component" value="Unassembled WGS sequence"/>
</dbReference>
<keyword evidence="3" id="KW-1185">Reference proteome</keyword>
<evidence type="ECO:0000313" key="3">
    <source>
        <dbReference type="Proteomes" id="UP000270094"/>
    </source>
</evidence>
<dbReference type="OrthoDB" id="5845529at2759"/>
<dbReference type="AlphaFoldDB" id="A0A3P7JBX0"/>
<organism evidence="2 3">
    <name type="scientific">Strongylus vulgaris</name>
    <name type="common">Blood worm</name>
    <dbReference type="NCBI Taxonomy" id="40348"/>
    <lineage>
        <taxon>Eukaryota</taxon>
        <taxon>Metazoa</taxon>
        <taxon>Ecdysozoa</taxon>
        <taxon>Nematoda</taxon>
        <taxon>Chromadorea</taxon>
        <taxon>Rhabditida</taxon>
        <taxon>Rhabditina</taxon>
        <taxon>Rhabditomorpha</taxon>
        <taxon>Strongyloidea</taxon>
        <taxon>Strongylidae</taxon>
        <taxon>Strongylus</taxon>
    </lineage>
</organism>
<dbReference type="EMBL" id="UYYB01120873">
    <property type="protein sequence ID" value="VDM83061.1"/>
    <property type="molecule type" value="Genomic_DNA"/>
</dbReference>
<feature type="compositionally biased region" description="Basic residues" evidence="1">
    <location>
        <begin position="139"/>
        <end position="152"/>
    </location>
</feature>
<feature type="compositionally biased region" description="Low complexity" evidence="1">
    <location>
        <begin position="124"/>
        <end position="138"/>
    </location>
</feature>
<accession>A0A3P7JBX0</accession>
<sequence>MGRYSTKNPHCFEETERCRVTRIDPSANPRPSTCDRVKVVPDGLSTVCTFKEFFSDLTQQCGDRFKKLLARDDEALSTPCENCSKALQKDLKQNTTSVKMAQGDVTNVDEAMCSSNDSSDDNDMPSSCGKSRVSVSRSLLRKRTRKYPTRRRRCTPSLPVGCSRLAKDILGDGFVGEVLLSNTLVDVQWMNGTVERQIPGYMLIPHDPDLDQQDHLPGVIVARKDVQNAGTLTFFSSSFLRE</sequence>
<evidence type="ECO:0000313" key="2">
    <source>
        <dbReference type="EMBL" id="VDM83061.1"/>
    </source>
</evidence>
<gene>
    <name evidence="2" type="ORF">SVUK_LOCUS18059</name>
</gene>
<name>A0A3P7JBX0_STRVU</name>
<protein>
    <submittedName>
        <fullName evidence="2">Uncharacterized protein</fullName>
    </submittedName>
</protein>
<reference evidence="2 3" key="1">
    <citation type="submission" date="2018-11" db="EMBL/GenBank/DDBJ databases">
        <authorList>
            <consortium name="Pathogen Informatics"/>
        </authorList>
    </citation>
    <scope>NUCLEOTIDE SEQUENCE [LARGE SCALE GENOMIC DNA]</scope>
</reference>